<feature type="domain" description="MIF4G" evidence="5">
    <location>
        <begin position="492"/>
        <end position="679"/>
    </location>
</feature>
<dbReference type="Pfam" id="PF02854">
    <property type="entry name" value="MIF4G"/>
    <property type="match status" value="2"/>
</dbReference>
<dbReference type="InterPro" id="IPR016024">
    <property type="entry name" value="ARM-type_fold"/>
</dbReference>
<evidence type="ECO:0000256" key="4">
    <source>
        <dbReference type="SAM" id="MobiDB-lite"/>
    </source>
</evidence>
<feature type="domain" description="MIF4G" evidence="5">
    <location>
        <begin position="694"/>
        <end position="896"/>
    </location>
</feature>
<dbReference type="PANTHER" id="PTHR12839:SF7">
    <property type="entry name" value="REGULATOR OF NONSENSE TRANSCRIPTS 2"/>
    <property type="match status" value="1"/>
</dbReference>
<feature type="region of interest" description="Disordered" evidence="4">
    <location>
        <begin position="912"/>
        <end position="989"/>
    </location>
</feature>
<dbReference type="AlphaFoldDB" id="A0A061R4F1"/>
<feature type="compositionally biased region" description="Basic residues" evidence="4">
    <location>
        <begin position="16"/>
        <end position="34"/>
    </location>
</feature>
<feature type="coiled-coil region" evidence="3">
    <location>
        <begin position="292"/>
        <end position="398"/>
    </location>
</feature>
<dbReference type="Pfam" id="PF04050">
    <property type="entry name" value="Upf2"/>
    <property type="match status" value="1"/>
</dbReference>
<feature type="compositionally biased region" description="Low complexity" evidence="4">
    <location>
        <begin position="1134"/>
        <end position="1144"/>
    </location>
</feature>
<feature type="region of interest" description="Disordered" evidence="4">
    <location>
        <begin position="1105"/>
        <end position="1152"/>
    </location>
</feature>
<feature type="domain" description="MIF4G" evidence="5">
    <location>
        <begin position="121"/>
        <end position="341"/>
    </location>
</feature>
<dbReference type="GO" id="GO:0003723">
    <property type="term" value="F:RNA binding"/>
    <property type="evidence" value="ECO:0007669"/>
    <property type="project" value="InterPro"/>
</dbReference>
<evidence type="ECO:0000256" key="2">
    <source>
        <dbReference type="ARBA" id="ARBA00022490"/>
    </source>
</evidence>
<protein>
    <submittedName>
        <fullName evidence="6">Regulator of nonsense transcripts 2</fullName>
    </submittedName>
</protein>
<dbReference type="GO" id="GO:0035145">
    <property type="term" value="C:exon-exon junction complex"/>
    <property type="evidence" value="ECO:0007669"/>
    <property type="project" value="TreeGrafter"/>
</dbReference>
<reference evidence="6" key="1">
    <citation type="submission" date="2014-05" db="EMBL/GenBank/DDBJ databases">
        <title>The transcriptome of the halophilic microalga Tetraselmis sp. GSL018 isolated from the Great Salt Lake, Utah.</title>
        <authorList>
            <person name="Jinkerson R.E."/>
            <person name="D'Adamo S."/>
            <person name="Posewitz M.C."/>
        </authorList>
    </citation>
    <scope>NUCLEOTIDE SEQUENCE</scope>
    <source>
        <strain evidence="6">GSL018</strain>
    </source>
</reference>
<evidence type="ECO:0000259" key="5">
    <source>
        <dbReference type="SMART" id="SM00543"/>
    </source>
</evidence>
<keyword evidence="3" id="KW-0175">Coiled coil</keyword>
<evidence type="ECO:0000256" key="1">
    <source>
        <dbReference type="ARBA" id="ARBA00004496"/>
    </source>
</evidence>
<dbReference type="GO" id="GO:0000184">
    <property type="term" value="P:nuclear-transcribed mRNA catabolic process, nonsense-mediated decay"/>
    <property type="evidence" value="ECO:0007669"/>
    <property type="project" value="InterPro"/>
</dbReference>
<dbReference type="EMBL" id="GBEZ01019725">
    <property type="protein sequence ID" value="JAC66868.1"/>
    <property type="molecule type" value="Transcribed_RNA"/>
</dbReference>
<evidence type="ECO:0000256" key="3">
    <source>
        <dbReference type="SAM" id="Coils"/>
    </source>
</evidence>
<dbReference type="InterPro" id="IPR039762">
    <property type="entry name" value="Nmd2/UPF2"/>
</dbReference>
<gene>
    <name evidence="6" type="primary">RENT2</name>
    <name evidence="6" type="ORF">TSPGSL018_12596</name>
</gene>
<dbReference type="InterPro" id="IPR003890">
    <property type="entry name" value="MIF4G-like_typ-3"/>
</dbReference>
<dbReference type="PANTHER" id="PTHR12839">
    <property type="entry name" value="NONSENSE-MEDIATED MRNA DECAY PROTEIN 2 UP-FRAMESHIFT SUPPRESSOR 2"/>
    <property type="match status" value="1"/>
</dbReference>
<dbReference type="SMART" id="SM00543">
    <property type="entry name" value="MIF4G"/>
    <property type="match status" value="3"/>
</dbReference>
<feature type="compositionally biased region" description="Basic and acidic residues" evidence="4">
    <location>
        <begin position="1105"/>
        <end position="1117"/>
    </location>
</feature>
<name>A0A061R4F1_9CHLO</name>
<proteinExistence type="predicted"/>
<feature type="region of interest" description="Disordered" evidence="4">
    <location>
        <begin position="1022"/>
        <end position="1047"/>
    </location>
</feature>
<dbReference type="GO" id="GO:0005737">
    <property type="term" value="C:cytoplasm"/>
    <property type="evidence" value="ECO:0007669"/>
    <property type="project" value="UniProtKB-SubCell"/>
</dbReference>
<sequence length="1152" mass="127359">MDDSSGFERAFDVSKRGRSGRRGRGHPGGRGHRDKRSEQTRESRAKEERERLEREAQERSQREEAELRAKEEAEKLDAIKDATARMRELTRAARSKRELRLANLSPNRPDETQLRALDSSVKRNTALIKRLRQVGEDGNESLSEDLKRANQSKYVSEAVQAIVESQMKPRHVSAVVQVCSVLHQRYAEFSGQLVSSLADLFGSDQKPLEENTAKRRTALRLLADLLYCGVHSEAELLLGIVRDLVPSETDRAKMHASLPVLSSLAKSCRRELLGAPATAPPAPEEHSSTEVCGEQSAVLVAAKEELDKAREEYAEEAERAYALPERVTKQFAEVMDAAFNKAAKALVAEHRRLLKQEKENANMLSTKGELSEEAASAYEKLRKEYDALHRNVSTLAESLDREMPELKAEEDTPQEGAAQEAGTIGVLSGKATEAEGSQVFDDEDTRAFYESLPDLRSLVPAVLLQDADQEGAAAAASEGKAGGGEAVSGKLEMLLMRLPACVSRDLCDEFSLDFCYHNSKAARKNLVQALVEVPRGAMQLLPHFARITASLAPVFPDVLQGVLSGVERKVEALLARKESSLEARTRYMQYTGELCKFRLIPYGTIFHLFKALLDNFSPPNIEAMCSLLECAGRFLYKNPETSSRMVNMLEIMMRIKNARSLDGRLSSLVDSAYYQCCPPERSAAVAKKRPPEHEWIRHLVYDQLTQDSIQWVMKKLRKLPWQEFEPYLIKCLLKVVRGRYSQIPLVASLASGLSKYHDTLGIALVDSVLEHIHQGLERPSTGQYQLRVAHVRLLGEMYNYRLVNSRVIFDTLHLIVSFVDEGAGQAGEAVLEHALFRIRLVCTLLSACGQYFDRGPSKRRLDQFLVLFQHFCLWLAPLPLDVEYDVDDLLSSLRPRMRRFSTLEEATEALHGAHGGAASGAEEDRAGAADAQGEDDRSESASSAAESDDSGGAGKDRSGQPPAESMDEDTDGNCSDGAILMNDDDSEEVNVRRPVVEQELDEDFEAQFRAVMQEMTGIRGAPAAAAAPPPVLSAKASGKQGAGQDDADSAVSFKFLMKRAGKDDRTRELQVPLNSAMAVNARKKGEAEAEERNEIKRLVLEASKREEEEIRAAERASRVQQGRHQGGGKGSGPRGAPAPQRGPSLPDDFMGL</sequence>
<accession>A0A061R4F1</accession>
<feature type="region of interest" description="Disordered" evidence="4">
    <location>
        <begin position="1"/>
        <end position="71"/>
    </location>
</feature>
<evidence type="ECO:0000313" key="6">
    <source>
        <dbReference type="EMBL" id="JAC66868.1"/>
    </source>
</evidence>
<comment type="subcellular location">
    <subcellularLocation>
        <location evidence="1">Cytoplasm</location>
    </subcellularLocation>
</comment>
<feature type="compositionally biased region" description="Basic and acidic residues" evidence="4">
    <location>
        <begin position="35"/>
        <end position="71"/>
    </location>
</feature>
<organism evidence="6">
    <name type="scientific">Tetraselmis sp. GSL018</name>
    <dbReference type="NCBI Taxonomy" id="582737"/>
    <lineage>
        <taxon>Eukaryota</taxon>
        <taxon>Viridiplantae</taxon>
        <taxon>Chlorophyta</taxon>
        <taxon>core chlorophytes</taxon>
        <taxon>Chlorodendrophyceae</taxon>
        <taxon>Chlorodendrales</taxon>
        <taxon>Chlorodendraceae</taxon>
        <taxon>Tetraselmis</taxon>
    </lineage>
</organism>
<feature type="compositionally biased region" description="Gly residues" evidence="4">
    <location>
        <begin position="1124"/>
        <end position="1133"/>
    </location>
</feature>
<keyword evidence="2" id="KW-0963">Cytoplasm</keyword>
<dbReference type="Gene3D" id="1.25.40.180">
    <property type="match status" value="3"/>
</dbReference>
<dbReference type="InterPro" id="IPR007193">
    <property type="entry name" value="Upf2/Nmd2_C"/>
</dbReference>
<dbReference type="SUPFAM" id="SSF48371">
    <property type="entry name" value="ARM repeat"/>
    <property type="match status" value="3"/>
</dbReference>